<accession>A0A7J7MX10</accession>
<name>A0A7J7MX10_9MAGN</name>
<evidence type="ECO:0000313" key="2">
    <source>
        <dbReference type="EMBL" id="KAF6159310.1"/>
    </source>
</evidence>
<feature type="transmembrane region" description="Helical" evidence="1">
    <location>
        <begin position="12"/>
        <end position="31"/>
    </location>
</feature>
<keyword evidence="1" id="KW-0472">Membrane</keyword>
<organism evidence="2 3">
    <name type="scientific">Kingdonia uniflora</name>
    <dbReference type="NCBI Taxonomy" id="39325"/>
    <lineage>
        <taxon>Eukaryota</taxon>
        <taxon>Viridiplantae</taxon>
        <taxon>Streptophyta</taxon>
        <taxon>Embryophyta</taxon>
        <taxon>Tracheophyta</taxon>
        <taxon>Spermatophyta</taxon>
        <taxon>Magnoliopsida</taxon>
        <taxon>Ranunculales</taxon>
        <taxon>Circaeasteraceae</taxon>
        <taxon>Kingdonia</taxon>
    </lineage>
</organism>
<comment type="caution">
    <text evidence="2">The sequence shown here is derived from an EMBL/GenBank/DDBJ whole genome shotgun (WGS) entry which is preliminary data.</text>
</comment>
<dbReference type="Proteomes" id="UP000541444">
    <property type="component" value="Unassembled WGS sequence"/>
</dbReference>
<keyword evidence="1" id="KW-0812">Transmembrane</keyword>
<keyword evidence="1" id="KW-1133">Transmembrane helix</keyword>
<evidence type="ECO:0000313" key="3">
    <source>
        <dbReference type="Proteomes" id="UP000541444"/>
    </source>
</evidence>
<proteinExistence type="predicted"/>
<feature type="transmembrane region" description="Helical" evidence="1">
    <location>
        <begin position="108"/>
        <end position="126"/>
    </location>
</feature>
<reference evidence="2 3" key="1">
    <citation type="journal article" date="2020" name="IScience">
        <title>Genome Sequencing of the Endangered Kingdonia uniflora (Circaeasteraceae, Ranunculales) Reveals Potential Mechanisms of Evolutionary Specialization.</title>
        <authorList>
            <person name="Sun Y."/>
            <person name="Deng T."/>
            <person name="Zhang A."/>
            <person name="Moore M.J."/>
            <person name="Landis J.B."/>
            <person name="Lin N."/>
            <person name="Zhang H."/>
            <person name="Zhang X."/>
            <person name="Huang J."/>
            <person name="Zhang X."/>
            <person name="Sun H."/>
            <person name="Wang H."/>
        </authorList>
    </citation>
    <scope>NUCLEOTIDE SEQUENCE [LARGE SCALE GENOMIC DNA]</scope>
    <source>
        <strain evidence="2">TB1705</strain>
        <tissue evidence="2">Leaf</tissue>
    </source>
</reference>
<sequence>MLSNGYKGWSGIDSLVSTPIYLVICFVFLFISKPTQTRCYWIKLAARSIIRTTNLLGYDPLSFVLNGTPCACGSFKMSIYNRSSFWRRYRGLKCVLLRCYFKPIFHSFMLLLLFFIVSCIIATVALKSVPECFTIFDLLYFIVGEDVCYKSFR</sequence>
<protein>
    <submittedName>
        <fullName evidence="2">Uncharacterized protein</fullName>
    </submittedName>
</protein>
<evidence type="ECO:0000256" key="1">
    <source>
        <dbReference type="SAM" id="Phobius"/>
    </source>
</evidence>
<keyword evidence="3" id="KW-1185">Reference proteome</keyword>
<gene>
    <name evidence="2" type="ORF">GIB67_032081</name>
</gene>
<dbReference type="EMBL" id="JACGCM010001193">
    <property type="protein sequence ID" value="KAF6159310.1"/>
    <property type="molecule type" value="Genomic_DNA"/>
</dbReference>
<dbReference type="AlphaFoldDB" id="A0A7J7MX10"/>